<dbReference type="WBParaSite" id="nRc.2.0.1.t09422-RA">
    <property type="protein sequence ID" value="nRc.2.0.1.t09422-RA"/>
    <property type="gene ID" value="nRc.2.0.1.g09422"/>
</dbReference>
<name>A0A915I5L4_ROMCU</name>
<protein>
    <submittedName>
        <fullName evidence="2">Uncharacterized protein</fullName>
    </submittedName>
</protein>
<sequence length="96" mass="10000">MALATEIIGVYSKFGLRLLCGIGWTAEILPICSLSILSLEPDAILGIVDAGFVGITPKACGLRDAGGISACELVEAVCICLVRLRLMVRALLPITG</sequence>
<evidence type="ECO:0000313" key="2">
    <source>
        <dbReference type="WBParaSite" id="nRc.2.0.1.t09422-RA"/>
    </source>
</evidence>
<proteinExistence type="predicted"/>
<keyword evidence="1" id="KW-1185">Reference proteome</keyword>
<organism evidence="1 2">
    <name type="scientific">Romanomermis culicivorax</name>
    <name type="common">Nematode worm</name>
    <dbReference type="NCBI Taxonomy" id="13658"/>
    <lineage>
        <taxon>Eukaryota</taxon>
        <taxon>Metazoa</taxon>
        <taxon>Ecdysozoa</taxon>
        <taxon>Nematoda</taxon>
        <taxon>Enoplea</taxon>
        <taxon>Dorylaimia</taxon>
        <taxon>Mermithida</taxon>
        <taxon>Mermithoidea</taxon>
        <taxon>Mermithidae</taxon>
        <taxon>Romanomermis</taxon>
    </lineage>
</organism>
<evidence type="ECO:0000313" key="1">
    <source>
        <dbReference type="Proteomes" id="UP000887565"/>
    </source>
</evidence>
<accession>A0A915I5L4</accession>
<reference evidence="2" key="1">
    <citation type="submission" date="2022-11" db="UniProtKB">
        <authorList>
            <consortium name="WormBaseParasite"/>
        </authorList>
    </citation>
    <scope>IDENTIFICATION</scope>
</reference>
<dbReference type="Proteomes" id="UP000887565">
    <property type="component" value="Unplaced"/>
</dbReference>
<dbReference type="AlphaFoldDB" id="A0A915I5L4"/>